<name>A0AA35X4B1_GEOBA</name>
<accession>A0AA35X4B1</accession>
<proteinExistence type="predicted"/>
<feature type="non-terminal residue" evidence="2">
    <location>
        <position position="191"/>
    </location>
</feature>
<dbReference type="AlphaFoldDB" id="A0AA35X4B1"/>
<keyword evidence="3" id="KW-1185">Reference proteome</keyword>
<sequence>WGCGWYAQVVKLLACLSVLWLTCVVVFVSPLVSLSTRRFVKIWLLLRHLGSHLLPLNWIKILTESFICWKCYKREMTHLSRRSRWNSSLTYSSLLSSTQSRMCMSMCTRRWMYRGVQKSWPSPQQRSALQNHTRQLLQHSLPVKVRDIPELSTLRRLRRGLASMSWEELSRSAQSTYPGSLPAAMPTDMED</sequence>
<gene>
    <name evidence="2" type="ORF">GBAR_LOCUS24226</name>
</gene>
<comment type="caution">
    <text evidence="2">The sequence shown here is derived from an EMBL/GenBank/DDBJ whole genome shotgun (WGS) entry which is preliminary data.</text>
</comment>
<evidence type="ECO:0000313" key="3">
    <source>
        <dbReference type="Proteomes" id="UP001174909"/>
    </source>
</evidence>
<dbReference type="Proteomes" id="UP001174909">
    <property type="component" value="Unassembled WGS sequence"/>
</dbReference>
<keyword evidence="1" id="KW-0812">Transmembrane</keyword>
<keyword evidence="1" id="KW-0472">Membrane</keyword>
<reference evidence="2" key="1">
    <citation type="submission" date="2023-03" db="EMBL/GenBank/DDBJ databases">
        <authorList>
            <person name="Steffen K."/>
            <person name="Cardenas P."/>
        </authorList>
    </citation>
    <scope>NUCLEOTIDE SEQUENCE</scope>
</reference>
<evidence type="ECO:0000313" key="2">
    <source>
        <dbReference type="EMBL" id="CAI8043689.1"/>
    </source>
</evidence>
<protein>
    <submittedName>
        <fullName evidence="2">Uncharacterized protein</fullName>
    </submittedName>
</protein>
<keyword evidence="1" id="KW-1133">Transmembrane helix</keyword>
<dbReference type="EMBL" id="CASHTH010003349">
    <property type="protein sequence ID" value="CAI8043689.1"/>
    <property type="molecule type" value="Genomic_DNA"/>
</dbReference>
<feature type="transmembrane region" description="Helical" evidence="1">
    <location>
        <begin position="12"/>
        <end position="32"/>
    </location>
</feature>
<organism evidence="2 3">
    <name type="scientific">Geodia barretti</name>
    <name type="common">Barrett's horny sponge</name>
    <dbReference type="NCBI Taxonomy" id="519541"/>
    <lineage>
        <taxon>Eukaryota</taxon>
        <taxon>Metazoa</taxon>
        <taxon>Porifera</taxon>
        <taxon>Demospongiae</taxon>
        <taxon>Heteroscleromorpha</taxon>
        <taxon>Tetractinellida</taxon>
        <taxon>Astrophorina</taxon>
        <taxon>Geodiidae</taxon>
        <taxon>Geodia</taxon>
    </lineage>
</organism>
<evidence type="ECO:0000256" key="1">
    <source>
        <dbReference type="SAM" id="Phobius"/>
    </source>
</evidence>